<gene>
    <name evidence="10" type="primary">LOC108733782</name>
</gene>
<evidence type="ECO:0000256" key="5">
    <source>
        <dbReference type="PROSITE-ProRule" id="PRU01201"/>
    </source>
</evidence>
<evidence type="ECO:0000313" key="10">
    <source>
        <dbReference type="RefSeq" id="XP_018320585.1"/>
    </source>
</evidence>
<feature type="domain" description="Laminin G" evidence="8">
    <location>
        <begin position="25"/>
        <end position="195"/>
    </location>
</feature>
<dbReference type="Pfam" id="PF02210">
    <property type="entry name" value="Laminin_G_2"/>
    <property type="match status" value="1"/>
</dbReference>
<keyword evidence="6" id="KW-0472">Membrane</keyword>
<feature type="signal peptide" evidence="7">
    <location>
        <begin position="1"/>
        <end position="22"/>
    </location>
</feature>
<dbReference type="GeneID" id="108733782"/>
<keyword evidence="2" id="KW-0677">Repeat</keyword>
<evidence type="ECO:0000256" key="7">
    <source>
        <dbReference type="SAM" id="SignalP"/>
    </source>
</evidence>
<accession>A0A1W4WKM2</accession>
<comment type="caution">
    <text evidence="4">Lacks conserved residue(s) required for the propagation of feature annotation.</text>
</comment>
<evidence type="ECO:0000256" key="2">
    <source>
        <dbReference type="ARBA" id="ARBA00022737"/>
    </source>
</evidence>
<dbReference type="PROSITE" id="PS51854">
    <property type="entry name" value="CSPG"/>
    <property type="match status" value="5"/>
</dbReference>
<keyword evidence="3" id="KW-0325">Glycoprotein</keyword>
<dbReference type="PROSITE" id="PS50025">
    <property type="entry name" value="LAM_G_DOMAIN"/>
    <property type="match status" value="2"/>
</dbReference>
<evidence type="ECO:0000256" key="3">
    <source>
        <dbReference type="ARBA" id="ARBA00023180"/>
    </source>
</evidence>
<dbReference type="Gene3D" id="2.60.120.200">
    <property type="match status" value="2"/>
</dbReference>
<feature type="repeat" description="CSPG" evidence="5">
    <location>
        <begin position="429"/>
        <end position="523"/>
    </location>
</feature>
<dbReference type="InterPro" id="IPR039005">
    <property type="entry name" value="CSPG_rpt"/>
</dbReference>
<dbReference type="SMART" id="SM00282">
    <property type="entry name" value="LamG"/>
    <property type="match status" value="2"/>
</dbReference>
<name>A0A1W4WKM2_AGRPL</name>
<protein>
    <submittedName>
        <fullName evidence="10">Chondroitin sulfate proteoglycan 4 isoform X1</fullName>
    </submittedName>
</protein>
<feature type="repeat" description="CSPG" evidence="5">
    <location>
        <begin position="1118"/>
        <end position="1209"/>
    </location>
</feature>
<dbReference type="PANTHER" id="PTHR45739">
    <property type="entry name" value="MATRIX PROTEIN, PUTATIVE-RELATED"/>
    <property type="match status" value="1"/>
</dbReference>
<keyword evidence="6" id="KW-1133">Transmembrane helix</keyword>
<feature type="repeat" description="CSPG" evidence="5">
    <location>
        <begin position="1799"/>
        <end position="1892"/>
    </location>
</feature>
<dbReference type="InterPro" id="IPR013320">
    <property type="entry name" value="ConA-like_dom_sf"/>
</dbReference>
<feature type="repeat" description="CSPG" evidence="5">
    <location>
        <begin position="556"/>
        <end position="647"/>
    </location>
</feature>
<keyword evidence="9" id="KW-1185">Reference proteome</keyword>
<feature type="transmembrane region" description="Helical" evidence="6">
    <location>
        <begin position="2169"/>
        <end position="2190"/>
    </location>
</feature>
<evidence type="ECO:0000313" key="9">
    <source>
        <dbReference type="Proteomes" id="UP000192223"/>
    </source>
</evidence>
<dbReference type="Proteomes" id="UP000192223">
    <property type="component" value="Unplaced"/>
</dbReference>
<dbReference type="InterPro" id="IPR051561">
    <property type="entry name" value="FRAS1_ECM"/>
</dbReference>
<reference evidence="10" key="1">
    <citation type="submission" date="2025-08" db="UniProtKB">
        <authorList>
            <consortium name="RefSeq"/>
        </authorList>
    </citation>
    <scope>IDENTIFICATION</scope>
    <source>
        <tissue evidence="10">Entire body</tissue>
    </source>
</reference>
<dbReference type="OrthoDB" id="430044at2759"/>
<dbReference type="GO" id="GO:0009653">
    <property type="term" value="P:anatomical structure morphogenesis"/>
    <property type="evidence" value="ECO:0007669"/>
    <property type="project" value="TreeGrafter"/>
</dbReference>
<dbReference type="InterPro" id="IPR001791">
    <property type="entry name" value="Laminin_G"/>
</dbReference>
<dbReference type="CDD" id="cd00110">
    <property type="entry name" value="LamG"/>
    <property type="match status" value="2"/>
</dbReference>
<dbReference type="Pfam" id="PF00054">
    <property type="entry name" value="Laminin_G_1"/>
    <property type="match status" value="1"/>
</dbReference>
<dbReference type="FunCoup" id="A0A1W4WKM2">
    <property type="interactions" value="16"/>
</dbReference>
<dbReference type="SUPFAM" id="SSF49899">
    <property type="entry name" value="Concanavalin A-like lectins/glucanases"/>
    <property type="match status" value="2"/>
</dbReference>
<evidence type="ECO:0000256" key="1">
    <source>
        <dbReference type="ARBA" id="ARBA00022729"/>
    </source>
</evidence>
<dbReference type="KEGG" id="apln:108733782"/>
<feature type="domain" description="Laminin G" evidence="8">
    <location>
        <begin position="196"/>
        <end position="378"/>
    </location>
</feature>
<feature type="chain" id="PRO_5010744624" evidence="7">
    <location>
        <begin position="23"/>
        <end position="2297"/>
    </location>
</feature>
<keyword evidence="1 7" id="KW-0732">Signal</keyword>
<dbReference type="Pfam" id="PF16184">
    <property type="entry name" value="Cadherin_3"/>
    <property type="match status" value="12"/>
</dbReference>
<evidence type="ECO:0000256" key="6">
    <source>
        <dbReference type="SAM" id="Phobius"/>
    </source>
</evidence>
<sequence length="2297" mass="259771">MAWSVKLMLILVLFVLLPANLCVNQASFYGNSFISIPLKEAKGSTDIHFKFRTHLSNALIILVAGVTDYCIVRLDNTRLKININLGSGEYEVSSSSSKLNDFKWHKVHISRAEANLTLIVDNKFTTKHLPGKFFELNIHYGLFVGGHGNFSDLFFGHIGNFRGCLADIVYNGIGVLDFARHRQPQSIVQGITWNCAAEFDAHVNQPISFVEDKSFFVISQENFKNLKWQLELKTIAEYSIVMYNQGSLSKQDYFSMEIWKGKFKVTLKFGEKVTEVLNNEFIADGKWHKIFVQFLSSSVDVIVDSITKSIKMTKTHVVSLHDLFYIGGIEASKRGRAMAKGLKQSDIHFKGCMQHLKIGERMIGLKDAVITEGLLPSCVWQYPCLTWPCKNKEASCIQKGLDSYQCICKNLTCVSTDVSTSSKGTSAVDLEILTVKTLEVVEGQSGLITPNNLHLNLDYPKYGIADSGIVFHIFQFPEHGTIKINVWPEEKGSFTFHDLSKDKVHYVHDGSEHHMDSIVMDLQFNSKENFILPAHLQGNFKFTLTVHVQPKNDPPELNIPVSVTLRVAQGKKKTITKDTLQAVDSDTPPEQLVFKVIDSVLGHFEDADKTNVPIYSFTQKDINDNKIVFVHNSSSSLNNSYISLQVSDGIEESKIAKLRVSAYQQMWWLQNNTGLFLTHESFGVITPFNLSFISNDPTASEKIEYYIVQSPQFGLVELEKDIGVWVNTSTFSSEHLQLHRVRYRHRNGLAKFDEFQFKTSLNSTAVYSFRITFIKCTVININNEPLSLNTSQGLLTASQINYQTSPVLLPSTSITFLITGYPQYGFLLSSASKYRMRIGDTFNQADINFKNIQYNTYKKAYSYFNDYLFFNVMAPGCDNITGNISIIYKPSKEILSQIRAILEPITVEEGAKANIPLEKFHLLSNIFTSLIFNVTKKPSHGMLQINGKESLRNDTNYFTISELETDALFYIHDDSESISDYFSFMALAPRENFQYVNNYTIIIALKNDNSPKRAIEKVFNVVIGGEKLITGNDMRYDDADINTKPSDIVYSCREIPNGEIISLKNGSTKATEFTQQDLNNGHILFKHKGPEYGKIKLWITDGQFYVNGILEVKASAPFIRVFTAKKLIVQQASTTPITEENLSFSTNLYASEKDVIYEVMNKPNYGKISLKYDDKEIQSFSQEQINKGEIYYVHDFTKTNADELKLRVRCYDAVSMAQINIWILPASYWEPLVIKTLNVLYVEESTSALIDKNIMEVFQADVPAGALTYHITKNANNGYLTVLPNFNNLEDKPTNIQRFTQALLNERRLLYIQSAANKTEDKIIFNVTNGLVWLNGLELKIAIIPEYIYLKSNVLNVNEGRVAPITVDNLIVSTEYYRDKITKYKVIMQPKFGCLVVVKNCNITEFSHSQLLDEVVEYQHDDSENLNDEVSIIAVAGVKESVPVSIKINITPVNDNFPRIINNTGATIWEGSTLIINNSMLAAVDDDRPQETLRYQVIGCWWGNISLVSDPDTILQFFTQDFINKQLVAFRHKNGTETKFTFTVTDGVHTSQEYAFYINTKPVELHLVSKLALHIFPLQKKLIRPHHLLAIVSDFGRPVFYEIVKPPTLGRLIMYYNDTNVLKVINSFTQEDVNNSRVFYEHTHPFLDLYANDSFIFNVKSYLATTLLMNEFKIDISVSSGGLGAYIDVPEIIVEEGAMTNIKINLSKIMTFLESHAGLRSPVIHASITRPQFGYVFLKHNPNLTTFTREQLESGHLYYQHDHSDSFLDSIYLSLYLIPGYILLTNISIPIKINPINDQPFILITPTPHLLVVQGENYTITKNDLLTEDKDTFPQDIRYDVISGPSEGQLLLLPELITVNQFSQQDVNLMKVIYRHNGTSLTDSFHLRVWDGKFRPEYTIFNIQIIPINMNVSAGLPAFLQQGLNVVLLSEKLFFIETNTDKRKMEFLVRELPKHGILYVKDSHANSFTYTDLESGNVMYMQTDMTTANDSFTVFAGISIGNVSLGSEVQVFVKVQPLMQISDFTAIVGKRNRITTRILDATPLAKMTNSNPRYTIVKFPLHGQIRKIIRSSGEKRNVLDSVVNSFSHEEVQSGLIYLVVKNIQIGWDGLQDKLEFILAAGIFQPAVGSLKILIKTSSYSVSSTIPGPNDPEEHEGPIYISSPNITRDYFLVVSMVVGVVILGIAVIIIIKCRGLEGGTQSKEEQALQPVSLPRPPERLISSSTSVKQHNLEGFVSIVPTTLPHCKVTPLIKDELETRAHYPYGIEEPIDDWSSCDASDPSGPARSNIMLRRNQYWV</sequence>
<dbReference type="RefSeq" id="XP_018320585.1">
    <property type="nucleotide sequence ID" value="XM_018465083.1"/>
</dbReference>
<feature type="repeat" description="CSPG" evidence="5">
    <location>
        <begin position="666"/>
        <end position="760"/>
    </location>
</feature>
<dbReference type="PANTHER" id="PTHR45739:SF12">
    <property type="entry name" value="CHONDROITIN SULFATE PROTEOGLYCAN 4-LIKE ISOFORM X2"/>
    <property type="match status" value="1"/>
</dbReference>
<dbReference type="InParanoid" id="A0A1W4WKM2"/>
<evidence type="ECO:0000259" key="8">
    <source>
        <dbReference type="PROSITE" id="PS50025"/>
    </source>
</evidence>
<keyword evidence="6" id="KW-0812">Transmembrane</keyword>
<dbReference type="STRING" id="224129.A0A1W4WKM2"/>
<evidence type="ECO:0000256" key="4">
    <source>
        <dbReference type="PROSITE-ProRule" id="PRU00122"/>
    </source>
</evidence>
<dbReference type="CTD" id="35104"/>
<organism evidence="9 10">
    <name type="scientific">Agrilus planipennis</name>
    <name type="common">Emerald ash borer</name>
    <name type="synonym">Agrilus marcopoli</name>
    <dbReference type="NCBI Taxonomy" id="224129"/>
    <lineage>
        <taxon>Eukaryota</taxon>
        <taxon>Metazoa</taxon>
        <taxon>Ecdysozoa</taxon>
        <taxon>Arthropoda</taxon>
        <taxon>Hexapoda</taxon>
        <taxon>Insecta</taxon>
        <taxon>Pterygota</taxon>
        <taxon>Neoptera</taxon>
        <taxon>Endopterygota</taxon>
        <taxon>Coleoptera</taxon>
        <taxon>Polyphaga</taxon>
        <taxon>Elateriformia</taxon>
        <taxon>Buprestoidea</taxon>
        <taxon>Buprestidae</taxon>
        <taxon>Agrilinae</taxon>
        <taxon>Agrilus</taxon>
    </lineage>
</organism>
<proteinExistence type="predicted"/>